<proteinExistence type="predicted"/>
<evidence type="ECO:0000313" key="1">
    <source>
        <dbReference type="EMBL" id="GBE60212.1"/>
    </source>
</evidence>
<dbReference type="GeneID" id="39873982"/>
<dbReference type="VEuPathDB" id="PiroplasmaDB:BOVATA_017050"/>
<keyword evidence="2" id="KW-1185">Reference proteome</keyword>
<name>A0A2H6KB40_9APIC</name>
<dbReference type="AlphaFoldDB" id="A0A2H6KB40"/>
<protein>
    <submittedName>
        <fullName evidence="1">Transcription-repair coupling factor, putative</fullName>
    </submittedName>
</protein>
<gene>
    <name evidence="1" type="ORF">BOVATA_017050</name>
</gene>
<dbReference type="RefSeq" id="XP_028866455.1">
    <property type="nucleotide sequence ID" value="XM_029010622.1"/>
</dbReference>
<comment type="caution">
    <text evidence="1">The sequence shown here is derived from an EMBL/GenBank/DDBJ whole genome shotgun (WGS) entry which is preliminary data.</text>
</comment>
<evidence type="ECO:0000313" key="2">
    <source>
        <dbReference type="Proteomes" id="UP000236319"/>
    </source>
</evidence>
<dbReference type="Proteomes" id="UP000236319">
    <property type="component" value="Unassembled WGS sequence"/>
</dbReference>
<accession>A0A2H6KB40</accession>
<sequence>MHDLREQSIKLWHRLQVNLLITLVHLNFLSRLLNRPLGSFPDLVLGAFVESVNGEGKVLDLFCKFMFDGLKIFVAEENGVNFAGHLVDGCAEGYHGGFYKRCYMLLLYTAIRKFTCNVTLNGFCNLLGNLLTSLKSVIQLADKILASLLYGLDVLLDAVPISVLRNFFTRCFSGVVFKLPLDLMDNWTTHRVNLFIAQNPQLQTRQMHTLLPNPRLKPILQLMIILPISIIPPDGIQPALHSFVEFIFPAERIRIVLYRARNAKETTAAVGICLRLPLNLPNLLFNMLENLIKSLQITSIFKRPAKRLNRLVNFTDRLGKRSLDMLIKLLFKPIHRRLN</sequence>
<reference evidence="1 2" key="1">
    <citation type="journal article" date="2017" name="BMC Genomics">
        <title>Whole-genome assembly of Babesia ovata and comparative genomics between closely related pathogens.</title>
        <authorList>
            <person name="Yamagishi J."/>
            <person name="Asada M."/>
            <person name="Hakimi H."/>
            <person name="Tanaka T.Q."/>
            <person name="Sugimoto C."/>
            <person name="Kawazu S."/>
        </authorList>
    </citation>
    <scope>NUCLEOTIDE SEQUENCE [LARGE SCALE GENOMIC DNA]</scope>
    <source>
        <strain evidence="1 2">Miyake</strain>
    </source>
</reference>
<organism evidence="1 2">
    <name type="scientific">Babesia ovata</name>
    <dbReference type="NCBI Taxonomy" id="189622"/>
    <lineage>
        <taxon>Eukaryota</taxon>
        <taxon>Sar</taxon>
        <taxon>Alveolata</taxon>
        <taxon>Apicomplexa</taxon>
        <taxon>Aconoidasida</taxon>
        <taxon>Piroplasmida</taxon>
        <taxon>Babesiidae</taxon>
        <taxon>Babesia</taxon>
    </lineage>
</organism>
<dbReference type="EMBL" id="BDSA01000002">
    <property type="protein sequence ID" value="GBE60212.1"/>
    <property type="molecule type" value="Genomic_DNA"/>
</dbReference>